<proteinExistence type="predicted"/>
<feature type="non-terminal residue" evidence="2">
    <location>
        <position position="177"/>
    </location>
</feature>
<comment type="caution">
    <text evidence="2">The sequence shown here is derived from an EMBL/GenBank/DDBJ whole genome shotgun (WGS) entry which is preliminary data.</text>
</comment>
<evidence type="ECO:0000313" key="2">
    <source>
        <dbReference type="EMBL" id="KKL82365.1"/>
    </source>
</evidence>
<name>A0A0F9HKX3_9ZZZZ</name>
<dbReference type="InterPro" id="IPR000863">
    <property type="entry name" value="Sulfotransferase_dom"/>
</dbReference>
<dbReference type="Gene3D" id="3.40.50.300">
    <property type="entry name" value="P-loop containing nucleotide triphosphate hydrolases"/>
    <property type="match status" value="1"/>
</dbReference>
<accession>A0A0F9HKX3</accession>
<organism evidence="2">
    <name type="scientific">marine sediment metagenome</name>
    <dbReference type="NCBI Taxonomy" id="412755"/>
    <lineage>
        <taxon>unclassified sequences</taxon>
        <taxon>metagenomes</taxon>
        <taxon>ecological metagenomes</taxon>
    </lineage>
</organism>
<feature type="domain" description="Sulfotransferase" evidence="1">
    <location>
        <begin position="1"/>
        <end position="165"/>
    </location>
</feature>
<dbReference type="SUPFAM" id="SSF52540">
    <property type="entry name" value="P-loop containing nucleoside triphosphate hydrolases"/>
    <property type="match status" value="1"/>
</dbReference>
<dbReference type="GO" id="GO:0008146">
    <property type="term" value="F:sulfotransferase activity"/>
    <property type="evidence" value="ECO:0007669"/>
    <property type="project" value="InterPro"/>
</dbReference>
<gene>
    <name evidence="2" type="ORF">LCGC14_1985450</name>
</gene>
<dbReference type="Pfam" id="PF00685">
    <property type="entry name" value="Sulfotransfer_1"/>
    <property type="match status" value="1"/>
</dbReference>
<dbReference type="InterPro" id="IPR027417">
    <property type="entry name" value="P-loop_NTPase"/>
</dbReference>
<reference evidence="2" key="1">
    <citation type="journal article" date="2015" name="Nature">
        <title>Complex archaea that bridge the gap between prokaryotes and eukaryotes.</title>
        <authorList>
            <person name="Spang A."/>
            <person name="Saw J.H."/>
            <person name="Jorgensen S.L."/>
            <person name="Zaremba-Niedzwiedzka K."/>
            <person name="Martijn J."/>
            <person name="Lind A.E."/>
            <person name="van Eijk R."/>
            <person name="Schleper C."/>
            <person name="Guy L."/>
            <person name="Ettema T.J."/>
        </authorList>
    </citation>
    <scope>NUCLEOTIDE SEQUENCE</scope>
</reference>
<sequence>MGMRRSGTTILQKLMNRHPDIHLEFEPYELFYSVATSEIPRYRKQPLQTQVLHQYKNNPTKWYGAKFAFNAGIEAMKWKLFNKEFDNAHFVFIIRNPKDTYDSWVKADKDSVRGICSYEMYLPWWKYINNSFITTPAKHTVVYYDQLVTNADVEMQKVWDLLKIKPITGLNQMIHKP</sequence>
<dbReference type="AlphaFoldDB" id="A0A0F9HKX3"/>
<protein>
    <recommendedName>
        <fullName evidence="1">Sulfotransferase domain-containing protein</fullName>
    </recommendedName>
</protein>
<dbReference type="EMBL" id="LAZR01022296">
    <property type="protein sequence ID" value="KKL82365.1"/>
    <property type="molecule type" value="Genomic_DNA"/>
</dbReference>
<evidence type="ECO:0000259" key="1">
    <source>
        <dbReference type="Pfam" id="PF00685"/>
    </source>
</evidence>